<evidence type="ECO:0000313" key="5">
    <source>
        <dbReference type="EMBL" id="RRK31019.1"/>
    </source>
</evidence>
<feature type="domain" description="HTH marR-type" evidence="4">
    <location>
        <begin position="42"/>
        <end position="174"/>
    </location>
</feature>
<dbReference type="InterPro" id="IPR000835">
    <property type="entry name" value="HTH_MarR-typ"/>
</dbReference>
<dbReference type="PROSITE" id="PS01117">
    <property type="entry name" value="HTH_MARR_1"/>
    <property type="match status" value="1"/>
</dbReference>
<dbReference type="PRINTS" id="PR00598">
    <property type="entry name" value="HTHMARR"/>
</dbReference>
<keyword evidence="1" id="KW-0805">Transcription regulation</keyword>
<dbReference type="Pfam" id="PF01047">
    <property type="entry name" value="MarR"/>
    <property type="match status" value="1"/>
</dbReference>
<dbReference type="InterPro" id="IPR036388">
    <property type="entry name" value="WH-like_DNA-bd_sf"/>
</dbReference>
<dbReference type="GO" id="GO:0003677">
    <property type="term" value="F:DNA binding"/>
    <property type="evidence" value="ECO:0007669"/>
    <property type="project" value="UniProtKB-KW"/>
</dbReference>
<keyword evidence="6" id="KW-1185">Reference proteome</keyword>
<reference evidence="5" key="1">
    <citation type="submission" date="2018-10" db="EMBL/GenBank/DDBJ databases">
        <title>Schaedlerella arabinophila gen. nov. sp. nov., isolated from the mouse intestinal tract and comparative analysis with the genome of the closely related altered Schaedler flora strain ASF502.</title>
        <authorList>
            <person name="Miyake S."/>
            <person name="Soh M."/>
            <person name="Seedorf H."/>
        </authorList>
    </citation>
    <scope>NUCLEOTIDE SEQUENCE [LARGE SCALE GENOMIC DNA]</scope>
    <source>
        <strain evidence="5">DSM 106076</strain>
    </source>
</reference>
<evidence type="ECO:0000256" key="3">
    <source>
        <dbReference type="ARBA" id="ARBA00023163"/>
    </source>
</evidence>
<organism evidence="5 6">
    <name type="scientific">Schaedlerella arabinosiphila</name>
    <dbReference type="NCBI Taxonomy" id="2044587"/>
    <lineage>
        <taxon>Bacteria</taxon>
        <taxon>Bacillati</taxon>
        <taxon>Bacillota</taxon>
        <taxon>Clostridia</taxon>
        <taxon>Lachnospirales</taxon>
        <taxon>Lachnospiraceae</taxon>
        <taxon>Schaedlerella</taxon>
    </lineage>
</organism>
<dbReference type="Gene3D" id="1.10.10.10">
    <property type="entry name" value="Winged helix-like DNA-binding domain superfamily/Winged helix DNA-binding domain"/>
    <property type="match status" value="1"/>
</dbReference>
<proteinExistence type="predicted"/>
<comment type="caution">
    <text evidence="5">The sequence shown here is derived from an EMBL/GenBank/DDBJ whole genome shotgun (WGS) entry which is preliminary data.</text>
</comment>
<dbReference type="InterPro" id="IPR036390">
    <property type="entry name" value="WH_DNA-bd_sf"/>
</dbReference>
<dbReference type="AlphaFoldDB" id="A0A3R8JKJ0"/>
<dbReference type="PROSITE" id="PS50995">
    <property type="entry name" value="HTH_MARR_2"/>
    <property type="match status" value="1"/>
</dbReference>
<protein>
    <submittedName>
        <fullName evidence="5">MarR family transcriptional regulator</fullName>
    </submittedName>
</protein>
<evidence type="ECO:0000256" key="2">
    <source>
        <dbReference type="ARBA" id="ARBA00023125"/>
    </source>
</evidence>
<keyword evidence="3" id="KW-0804">Transcription</keyword>
<evidence type="ECO:0000256" key="1">
    <source>
        <dbReference type="ARBA" id="ARBA00023015"/>
    </source>
</evidence>
<dbReference type="PANTHER" id="PTHR42756">
    <property type="entry name" value="TRANSCRIPTIONAL REGULATOR, MARR"/>
    <property type="match status" value="1"/>
</dbReference>
<evidence type="ECO:0000313" key="6">
    <source>
        <dbReference type="Proteomes" id="UP000274920"/>
    </source>
</evidence>
<accession>A0A3R8JKJ0</accession>
<dbReference type="PANTHER" id="PTHR42756:SF1">
    <property type="entry name" value="TRANSCRIPTIONAL REPRESSOR OF EMRAB OPERON"/>
    <property type="match status" value="1"/>
</dbReference>
<dbReference type="SMART" id="SM00347">
    <property type="entry name" value="HTH_MARR"/>
    <property type="match status" value="1"/>
</dbReference>
<evidence type="ECO:0000259" key="4">
    <source>
        <dbReference type="PROSITE" id="PS50995"/>
    </source>
</evidence>
<name>A0A3R8JKJ0_9FIRM</name>
<dbReference type="InterPro" id="IPR023187">
    <property type="entry name" value="Tscrpt_reg_MarR-type_CS"/>
</dbReference>
<dbReference type="GO" id="GO:0003700">
    <property type="term" value="F:DNA-binding transcription factor activity"/>
    <property type="evidence" value="ECO:0007669"/>
    <property type="project" value="InterPro"/>
</dbReference>
<dbReference type="SUPFAM" id="SSF46785">
    <property type="entry name" value="Winged helix' DNA-binding domain"/>
    <property type="match status" value="1"/>
</dbReference>
<sequence>MNILLVCLSRYFIFPTRTCFTIVDISTIFLYDEFISQPEVNLHVIGKQISILFRQLNLYFNRELSDIHISSTELLYLSSLYANDGIPQDDLAQEYTVDKAAVTRTIQLMEKKGLVLRRTDASDKRAKKIYLTEKARSLEPKLRELQARWISAMTEGMNTSEIAHFTKQVHTMAERAKQLNQKEIGGET</sequence>
<dbReference type="Proteomes" id="UP000274920">
    <property type="component" value="Unassembled WGS sequence"/>
</dbReference>
<gene>
    <name evidence="5" type="ORF">EBB54_06265</name>
</gene>
<dbReference type="EMBL" id="RHJS01000002">
    <property type="protein sequence ID" value="RRK31019.1"/>
    <property type="molecule type" value="Genomic_DNA"/>
</dbReference>
<keyword evidence="2" id="KW-0238">DNA-binding</keyword>